<proteinExistence type="predicted"/>
<dbReference type="Pfam" id="PF08282">
    <property type="entry name" value="Hydrolase_3"/>
    <property type="match status" value="1"/>
</dbReference>
<dbReference type="Gene3D" id="3.30.1240.10">
    <property type="match status" value="1"/>
</dbReference>
<dbReference type="AlphaFoldDB" id="A0A069CTF5"/>
<dbReference type="InterPro" id="IPR023214">
    <property type="entry name" value="HAD_sf"/>
</dbReference>
<dbReference type="NCBIfam" id="TIGR00099">
    <property type="entry name" value="Cof-subfamily"/>
    <property type="match status" value="1"/>
</dbReference>
<dbReference type="PANTHER" id="PTHR10000:SF8">
    <property type="entry name" value="HAD SUPERFAMILY HYDROLASE-LIKE, TYPE 3"/>
    <property type="match status" value="1"/>
</dbReference>
<dbReference type="CDD" id="cd07516">
    <property type="entry name" value="HAD_Pase"/>
    <property type="match status" value="1"/>
</dbReference>
<dbReference type="SFLD" id="SFLDG01140">
    <property type="entry name" value="C2.B:_Phosphomannomutase_and_P"/>
    <property type="match status" value="1"/>
</dbReference>
<dbReference type="SFLD" id="SFLDS00003">
    <property type="entry name" value="Haloacid_Dehalogenase"/>
    <property type="match status" value="1"/>
</dbReference>
<protein>
    <submittedName>
        <fullName evidence="1">HAD superfamily hydrolase</fullName>
    </submittedName>
</protein>
<evidence type="ECO:0000313" key="1">
    <source>
        <dbReference type="EMBL" id="GAK30687.1"/>
    </source>
</evidence>
<keyword evidence="1" id="KW-0378">Hydrolase</keyword>
<dbReference type="NCBIfam" id="TIGR01484">
    <property type="entry name" value="HAD-SF-IIB"/>
    <property type="match status" value="1"/>
</dbReference>
<dbReference type="InterPro" id="IPR000150">
    <property type="entry name" value="Cof"/>
</dbReference>
<dbReference type="RefSeq" id="WP_027698778.1">
    <property type="nucleotide sequence ID" value="NZ_DF820487.1"/>
</dbReference>
<dbReference type="STRING" id="1329250.WOSG25_041270"/>
<name>A0A069CTF5_WEIOS</name>
<dbReference type="OrthoDB" id="9790031at2"/>
<dbReference type="InterPro" id="IPR006379">
    <property type="entry name" value="HAD-SF_hydro_IIB"/>
</dbReference>
<dbReference type="PANTHER" id="PTHR10000">
    <property type="entry name" value="PHOSPHOSERINE PHOSPHATASE"/>
    <property type="match status" value="1"/>
</dbReference>
<dbReference type="EMBL" id="DF820487">
    <property type="protein sequence ID" value="GAK30687.1"/>
    <property type="molecule type" value="Genomic_DNA"/>
</dbReference>
<dbReference type="GO" id="GO:0000287">
    <property type="term" value="F:magnesium ion binding"/>
    <property type="evidence" value="ECO:0007669"/>
    <property type="project" value="TreeGrafter"/>
</dbReference>
<dbReference type="eggNOG" id="COG0561">
    <property type="taxonomic scope" value="Bacteria"/>
</dbReference>
<organism evidence="1 2">
    <name type="scientific">Weissella oryzae (strain DSM 25784 / JCM 18191 / LMG 30913 / SG25)</name>
    <dbReference type="NCBI Taxonomy" id="1329250"/>
    <lineage>
        <taxon>Bacteria</taxon>
        <taxon>Bacillati</taxon>
        <taxon>Bacillota</taxon>
        <taxon>Bacilli</taxon>
        <taxon>Lactobacillales</taxon>
        <taxon>Lactobacillaceae</taxon>
        <taxon>Weissella</taxon>
    </lineage>
</organism>
<dbReference type="GO" id="GO:0005829">
    <property type="term" value="C:cytosol"/>
    <property type="evidence" value="ECO:0007669"/>
    <property type="project" value="TreeGrafter"/>
</dbReference>
<gene>
    <name evidence="1" type="ORF">WOSG25_041270</name>
</gene>
<dbReference type="Gene3D" id="3.40.50.1000">
    <property type="entry name" value="HAD superfamily/HAD-like"/>
    <property type="match status" value="1"/>
</dbReference>
<dbReference type="GO" id="GO:0016791">
    <property type="term" value="F:phosphatase activity"/>
    <property type="evidence" value="ECO:0007669"/>
    <property type="project" value="TreeGrafter"/>
</dbReference>
<dbReference type="SUPFAM" id="SSF56784">
    <property type="entry name" value="HAD-like"/>
    <property type="match status" value="1"/>
</dbReference>
<reference evidence="2" key="1">
    <citation type="journal article" date="2014" name="Genome Announc.">
        <title>Draft genome sequence of Weissella oryzae SG25T, isolated from fermented rice grains.</title>
        <authorList>
            <person name="Tanizawa Y."/>
            <person name="Fujisawa T."/>
            <person name="Mochizuki T."/>
            <person name="Kaminuma E."/>
            <person name="Suzuki Y."/>
            <person name="Nakamura Y."/>
            <person name="Tohno M."/>
        </authorList>
    </citation>
    <scope>NUCLEOTIDE SEQUENCE [LARGE SCALE GENOMIC DNA]</scope>
    <source>
        <strain evidence="2">DSM 25784 / JCM 18191 / LMG 30913 / SG25</strain>
    </source>
</reference>
<accession>A0A069CTF5</accession>
<dbReference type="InterPro" id="IPR036412">
    <property type="entry name" value="HAD-like_sf"/>
</dbReference>
<evidence type="ECO:0000313" key="2">
    <source>
        <dbReference type="Proteomes" id="UP000030643"/>
    </source>
</evidence>
<dbReference type="Proteomes" id="UP000030643">
    <property type="component" value="Unassembled WGS sequence"/>
</dbReference>
<keyword evidence="2" id="KW-1185">Reference proteome</keyword>
<sequence>MKYKMLVSDLDETLLNDNGTINEKNVTAIKAASAAGFKFVPNTGRSYLSVQSLLRELDLYDQIDQFVISYNGAAIIENKGNQVVLTQEMPFSLAKSVLTAGLVDTTVDAHIYTVEKLYIYNLSDSDRQYMADRQVPYEVITTADITFLAKEPIMKVIFESADAKVREQIKTAVMAAVGSQVTATFSSNRYVEFNKQGVNKGAATLHLAEQLGIQASEVMAIGDNNNDIAMIEAAGLGIAVANAIPTVKDIANLVTKRTNNEGAIAEVLEQYVLGGN</sequence>